<evidence type="ECO:0000313" key="2">
    <source>
        <dbReference type="Proteomes" id="UP000263642"/>
    </source>
</evidence>
<reference evidence="1 2" key="1">
    <citation type="journal article" date="2018" name="Nat. Biotechnol.">
        <title>A standardized bacterial taxonomy based on genome phylogeny substantially revises the tree of life.</title>
        <authorList>
            <person name="Parks D.H."/>
            <person name="Chuvochina M."/>
            <person name="Waite D.W."/>
            <person name="Rinke C."/>
            <person name="Skarshewski A."/>
            <person name="Chaumeil P.A."/>
            <person name="Hugenholtz P."/>
        </authorList>
    </citation>
    <scope>NUCLEOTIDE SEQUENCE [LARGE SCALE GENOMIC DNA]</scope>
    <source>
        <strain evidence="1">UBA9375</strain>
    </source>
</reference>
<protein>
    <submittedName>
        <fullName evidence="1">Uncharacterized protein</fullName>
    </submittedName>
</protein>
<dbReference type="Proteomes" id="UP000263642">
    <property type="component" value="Unassembled WGS sequence"/>
</dbReference>
<evidence type="ECO:0000313" key="1">
    <source>
        <dbReference type="EMBL" id="HCO22362.1"/>
    </source>
</evidence>
<name>A0A3D3R2Q3_9PLAN</name>
<sequence length="229" mass="25269">FYESIMVVTDEGRVYNGIMVVHDDTKVVLKDAARQGEQVTIPAEQIEFTKKLPSLMPQGLASKLKSRQEFLDLVKFVTELGRPGPYATNVAQVVRRWRVRGADEPLTAEQMHEFKTLADTGVAAYSMVNGTLPTADLNLEKPLTQAIAFVDVNQAGNVQLKLNSVKGLKAWQNGMSIPVEESTLLVLPTGRNQLTFEVDRSQRGDLGLRVEFQKASQSPEGRFKVVGGP</sequence>
<proteinExistence type="predicted"/>
<organism evidence="1 2">
    <name type="scientific">Gimesia maris</name>
    <dbReference type="NCBI Taxonomy" id="122"/>
    <lineage>
        <taxon>Bacteria</taxon>
        <taxon>Pseudomonadati</taxon>
        <taxon>Planctomycetota</taxon>
        <taxon>Planctomycetia</taxon>
        <taxon>Planctomycetales</taxon>
        <taxon>Planctomycetaceae</taxon>
        <taxon>Gimesia</taxon>
    </lineage>
</organism>
<comment type="caution">
    <text evidence="1">The sequence shown here is derived from an EMBL/GenBank/DDBJ whole genome shotgun (WGS) entry which is preliminary data.</text>
</comment>
<dbReference type="EMBL" id="DQAY01000028">
    <property type="protein sequence ID" value="HCO22362.1"/>
    <property type="molecule type" value="Genomic_DNA"/>
</dbReference>
<dbReference type="AlphaFoldDB" id="A0A3D3R2Q3"/>
<feature type="non-terminal residue" evidence="1">
    <location>
        <position position="1"/>
    </location>
</feature>
<gene>
    <name evidence="1" type="ORF">DIT97_04605</name>
</gene>
<accession>A0A3D3R2Q3</accession>